<evidence type="ECO:0000313" key="2">
    <source>
        <dbReference type="Proteomes" id="UP000254893"/>
    </source>
</evidence>
<gene>
    <name evidence="1" type="ORF">NCTC11388_02219</name>
</gene>
<sequence>MKNQINVLFVLIIFLLFGNVPFQSQAQLRFDVYSTQYHNVTSYNGYDSGVGSHTFHFSYNGTSINIPNWSVTARVKAPIVPESGNNVSGQPFPADKIGFRFTHDDAQSVNLSSIGATTALIPLQQSNEVFMIRNSKAPIFFQSQYNGYMQFRLYYTLQIAGGDYLDLLKNKDPYNIIVYGLPVQYTVYNEKGEAILSRDVYYRIQINNTLTGGSTEPDYSISIMENAKNGVLEFISYADYKRGVTAQYPDGLRINSITDFEVNIKALDPEFKNAANNTLDLSVLNLQLQPATDASKTYSNPILPISTSAQTYLIGTANKSKKKPQYFNIQYNASFDQQKLSTIKSGAYQTSIIYVLTPR</sequence>
<proteinExistence type="predicted"/>
<evidence type="ECO:0000313" key="1">
    <source>
        <dbReference type="EMBL" id="SUJ12352.1"/>
    </source>
</evidence>
<dbReference type="AlphaFoldDB" id="A0A380C407"/>
<dbReference type="RefSeq" id="WP_115170139.1">
    <property type="nucleotide sequence ID" value="NZ_UGYW01000002.1"/>
</dbReference>
<dbReference type="Proteomes" id="UP000254893">
    <property type="component" value="Unassembled WGS sequence"/>
</dbReference>
<dbReference type="EMBL" id="UGYW01000002">
    <property type="protein sequence ID" value="SUJ12352.1"/>
    <property type="molecule type" value="Genomic_DNA"/>
</dbReference>
<protein>
    <submittedName>
        <fullName evidence="1">Uncharacterized protein</fullName>
    </submittedName>
</protein>
<reference evidence="1 2" key="1">
    <citation type="submission" date="2018-06" db="EMBL/GenBank/DDBJ databases">
        <authorList>
            <consortium name="Pathogen Informatics"/>
            <person name="Doyle S."/>
        </authorList>
    </citation>
    <scope>NUCLEOTIDE SEQUENCE [LARGE SCALE GENOMIC DNA]</scope>
    <source>
        <strain evidence="1 2">NCTC11388</strain>
    </source>
</reference>
<organism evidence="1 2">
    <name type="scientific">Sphingobacterium spiritivorum</name>
    <name type="common">Flavobacterium spiritivorum</name>
    <dbReference type="NCBI Taxonomy" id="258"/>
    <lineage>
        <taxon>Bacteria</taxon>
        <taxon>Pseudomonadati</taxon>
        <taxon>Bacteroidota</taxon>
        <taxon>Sphingobacteriia</taxon>
        <taxon>Sphingobacteriales</taxon>
        <taxon>Sphingobacteriaceae</taxon>
        <taxon>Sphingobacterium</taxon>
    </lineage>
</organism>
<accession>A0A380C407</accession>
<name>A0A380C407_SPHSI</name>